<organism evidence="2 3">
    <name type="scientific">Gigaspora margarita</name>
    <dbReference type="NCBI Taxonomy" id="4874"/>
    <lineage>
        <taxon>Eukaryota</taxon>
        <taxon>Fungi</taxon>
        <taxon>Fungi incertae sedis</taxon>
        <taxon>Mucoromycota</taxon>
        <taxon>Glomeromycotina</taxon>
        <taxon>Glomeromycetes</taxon>
        <taxon>Diversisporales</taxon>
        <taxon>Gigasporaceae</taxon>
        <taxon>Gigaspora</taxon>
    </lineage>
</organism>
<evidence type="ECO:0000313" key="3">
    <source>
        <dbReference type="Proteomes" id="UP000789901"/>
    </source>
</evidence>
<evidence type="ECO:0000256" key="1">
    <source>
        <dbReference type="SAM" id="MobiDB-lite"/>
    </source>
</evidence>
<comment type="caution">
    <text evidence="2">The sequence shown here is derived from an EMBL/GenBank/DDBJ whole genome shotgun (WGS) entry which is preliminary data.</text>
</comment>
<feature type="region of interest" description="Disordered" evidence="1">
    <location>
        <begin position="1"/>
        <end position="47"/>
    </location>
</feature>
<name>A0ABM8W3L5_GIGMA</name>
<accession>A0ABM8W3L5</accession>
<keyword evidence="3" id="KW-1185">Reference proteome</keyword>
<feature type="compositionally biased region" description="Basic and acidic residues" evidence="1">
    <location>
        <begin position="21"/>
        <end position="33"/>
    </location>
</feature>
<gene>
    <name evidence="2" type="ORF">GMARGA_LOCUS2929</name>
</gene>
<proteinExistence type="predicted"/>
<reference evidence="2 3" key="1">
    <citation type="submission" date="2021-06" db="EMBL/GenBank/DDBJ databases">
        <authorList>
            <person name="Kallberg Y."/>
            <person name="Tangrot J."/>
            <person name="Rosling A."/>
        </authorList>
    </citation>
    <scope>NUCLEOTIDE SEQUENCE [LARGE SCALE GENOMIC DNA]</scope>
    <source>
        <strain evidence="2 3">120-4 pot B 10/14</strain>
    </source>
</reference>
<sequence>MHKLKENIEIDETDYQNIATEKGEDEKKAKTEPDYEDNIEGNLSSSP</sequence>
<protein>
    <submittedName>
        <fullName evidence="2">19618_t:CDS:1</fullName>
    </submittedName>
</protein>
<evidence type="ECO:0000313" key="2">
    <source>
        <dbReference type="EMBL" id="CAG8516226.1"/>
    </source>
</evidence>
<dbReference type="Proteomes" id="UP000789901">
    <property type="component" value="Unassembled WGS sequence"/>
</dbReference>
<dbReference type="EMBL" id="CAJVQB010000988">
    <property type="protein sequence ID" value="CAG8516226.1"/>
    <property type="molecule type" value="Genomic_DNA"/>
</dbReference>